<dbReference type="SMART" id="SM00382">
    <property type="entry name" value="AAA"/>
    <property type="match status" value="1"/>
</dbReference>
<dbReference type="InterPro" id="IPR003593">
    <property type="entry name" value="AAA+_ATPase"/>
</dbReference>
<evidence type="ECO:0000256" key="4">
    <source>
        <dbReference type="ARBA" id="ARBA00022475"/>
    </source>
</evidence>
<dbReference type="Pfam" id="PF00005">
    <property type="entry name" value="ABC_tran"/>
    <property type="match status" value="1"/>
</dbReference>
<reference evidence="10" key="1">
    <citation type="submission" date="2020-08" db="EMBL/GenBank/DDBJ databases">
        <title>Genomic insights into the carbon and energy metabolism of the first obligate autotrophic acetogenic bacterium Aceticella autotrophica gen. nov., sp. nov.</title>
        <authorList>
            <person name="Toshchakov S.V."/>
            <person name="Elcheninov A.G."/>
            <person name="Kublanov I.V."/>
            <person name="Frolov E.N."/>
            <person name="Lebedinsky A.V."/>
        </authorList>
    </citation>
    <scope>NUCLEOTIDE SEQUENCE</scope>
    <source>
        <strain evidence="10">3443-3Ac</strain>
    </source>
</reference>
<dbReference type="Proteomes" id="UP000671913">
    <property type="component" value="Chromosome"/>
</dbReference>
<proteinExistence type="inferred from homology"/>
<dbReference type="GO" id="GO:0016887">
    <property type="term" value="F:ATP hydrolysis activity"/>
    <property type="evidence" value="ECO:0007669"/>
    <property type="project" value="InterPro"/>
</dbReference>
<keyword evidence="6 10" id="KW-0067">ATP-binding</keyword>
<dbReference type="GO" id="GO:0005886">
    <property type="term" value="C:plasma membrane"/>
    <property type="evidence" value="ECO:0007669"/>
    <property type="project" value="UniProtKB-SubCell"/>
</dbReference>
<keyword evidence="3" id="KW-0813">Transport</keyword>
<dbReference type="EMBL" id="CP060096">
    <property type="protein sequence ID" value="QSZ27198.1"/>
    <property type="molecule type" value="Genomic_DNA"/>
</dbReference>
<keyword evidence="8" id="KW-0472">Membrane</keyword>
<evidence type="ECO:0000256" key="6">
    <source>
        <dbReference type="ARBA" id="ARBA00022840"/>
    </source>
</evidence>
<comment type="similarity">
    <text evidence="2">Belongs to the ABC transporter superfamily.</text>
</comment>
<dbReference type="PANTHER" id="PTHR42711:SF5">
    <property type="entry name" value="ABC TRANSPORTER ATP-BINDING PROTEIN NATA"/>
    <property type="match status" value="1"/>
</dbReference>
<comment type="subcellular location">
    <subcellularLocation>
        <location evidence="1">Cell membrane</location>
    </subcellularLocation>
</comment>
<name>A0A975AVI4_9THEO</name>
<evidence type="ECO:0000256" key="5">
    <source>
        <dbReference type="ARBA" id="ARBA00022741"/>
    </source>
</evidence>
<dbReference type="SUPFAM" id="SSF52540">
    <property type="entry name" value="P-loop containing nucleoside triphosphate hydrolases"/>
    <property type="match status" value="1"/>
</dbReference>
<evidence type="ECO:0000256" key="8">
    <source>
        <dbReference type="ARBA" id="ARBA00023136"/>
    </source>
</evidence>
<dbReference type="InterPro" id="IPR003439">
    <property type="entry name" value="ABC_transporter-like_ATP-bd"/>
</dbReference>
<dbReference type="FunFam" id="3.40.50.300:FF:000589">
    <property type="entry name" value="ABC transporter, ATP-binding subunit"/>
    <property type="match status" value="1"/>
</dbReference>
<evidence type="ECO:0000313" key="11">
    <source>
        <dbReference type="Proteomes" id="UP000671913"/>
    </source>
</evidence>
<keyword evidence="4" id="KW-1003">Cell membrane</keyword>
<dbReference type="PROSITE" id="PS00211">
    <property type="entry name" value="ABC_TRANSPORTER_1"/>
    <property type="match status" value="1"/>
</dbReference>
<organism evidence="10 11">
    <name type="scientific">Aceticella autotrophica</name>
    <dbReference type="NCBI Taxonomy" id="2755338"/>
    <lineage>
        <taxon>Bacteria</taxon>
        <taxon>Bacillati</taxon>
        <taxon>Bacillota</taxon>
        <taxon>Clostridia</taxon>
        <taxon>Thermoanaerobacterales</taxon>
        <taxon>Thermoanaerobacteraceae</taxon>
        <taxon>Aceticella</taxon>
    </lineage>
</organism>
<dbReference type="CDD" id="cd03230">
    <property type="entry name" value="ABC_DR_subfamily_A"/>
    <property type="match status" value="1"/>
</dbReference>
<protein>
    <submittedName>
        <fullName evidence="10">ABC transporter ATP-binding protein</fullName>
    </submittedName>
</protein>
<evidence type="ECO:0000256" key="7">
    <source>
        <dbReference type="ARBA" id="ARBA00022967"/>
    </source>
</evidence>
<evidence type="ECO:0000256" key="1">
    <source>
        <dbReference type="ARBA" id="ARBA00004236"/>
    </source>
</evidence>
<accession>A0A975AVI4</accession>
<keyword evidence="5" id="KW-0547">Nucleotide-binding</keyword>
<evidence type="ECO:0000256" key="2">
    <source>
        <dbReference type="ARBA" id="ARBA00005417"/>
    </source>
</evidence>
<gene>
    <name evidence="10" type="ORF">ACETAC_10200</name>
</gene>
<evidence type="ECO:0000313" key="10">
    <source>
        <dbReference type="EMBL" id="QSZ27198.1"/>
    </source>
</evidence>
<dbReference type="InterPro" id="IPR050763">
    <property type="entry name" value="ABC_transporter_ATP-binding"/>
</dbReference>
<dbReference type="KEGG" id="aaut:ACETAC_10200"/>
<dbReference type="InterPro" id="IPR017871">
    <property type="entry name" value="ABC_transporter-like_CS"/>
</dbReference>
<feature type="domain" description="ABC transporter" evidence="9">
    <location>
        <begin position="3"/>
        <end position="228"/>
    </location>
</feature>
<dbReference type="RefSeq" id="WP_284679887.1">
    <property type="nucleotide sequence ID" value="NZ_CP060096.1"/>
</dbReference>
<dbReference type="Gene3D" id="3.40.50.300">
    <property type="entry name" value="P-loop containing nucleotide triphosphate hydrolases"/>
    <property type="match status" value="1"/>
</dbReference>
<sequence>MIIEVKNLTKSYEGKKAVDDVSFNIEEGEIFGIIGPNGAGKTTILECIEGLRIPDSGYIRVLNFNPLKDRKKMYEYIGVQLQETTYPDRLKVWEICRLFSSFYNNPVPYNDLLRQFDLEEKKNSYISKLSGGQKQKLSIILALIPNPKIVFLDELTTGLDPQARRSMWGYIKELKEKGLTICLTTHYMEEAEYLCDRVAIINEGKIAAIDTVDKLINLIDSGVKIIFTCEEIDIKKLENLIFIKKVEKYNNEIHVYCENKDNLTDLINFLQNEGIKFSNLKTINPGLEDVFLKITGYKIEK</sequence>
<dbReference type="AlphaFoldDB" id="A0A975AVI4"/>
<evidence type="ECO:0000259" key="9">
    <source>
        <dbReference type="PROSITE" id="PS50893"/>
    </source>
</evidence>
<keyword evidence="11" id="KW-1185">Reference proteome</keyword>
<dbReference type="InterPro" id="IPR027417">
    <property type="entry name" value="P-loop_NTPase"/>
</dbReference>
<dbReference type="GO" id="GO:0005524">
    <property type="term" value="F:ATP binding"/>
    <property type="evidence" value="ECO:0007669"/>
    <property type="project" value="UniProtKB-KW"/>
</dbReference>
<dbReference type="PROSITE" id="PS50893">
    <property type="entry name" value="ABC_TRANSPORTER_2"/>
    <property type="match status" value="1"/>
</dbReference>
<dbReference type="PANTHER" id="PTHR42711">
    <property type="entry name" value="ABC TRANSPORTER ATP-BINDING PROTEIN"/>
    <property type="match status" value="1"/>
</dbReference>
<evidence type="ECO:0000256" key="3">
    <source>
        <dbReference type="ARBA" id="ARBA00022448"/>
    </source>
</evidence>
<keyword evidence="7" id="KW-1278">Translocase</keyword>